<proteinExistence type="predicted"/>
<dbReference type="Pfam" id="PF13489">
    <property type="entry name" value="Methyltransf_23"/>
    <property type="match status" value="1"/>
</dbReference>
<accession>A0A178MGU7</accession>
<dbReference type="GO" id="GO:0032259">
    <property type="term" value="P:methylation"/>
    <property type="evidence" value="ECO:0007669"/>
    <property type="project" value="UniProtKB-KW"/>
</dbReference>
<dbReference type="Gene3D" id="3.40.50.150">
    <property type="entry name" value="Vaccinia Virus protein VP39"/>
    <property type="match status" value="1"/>
</dbReference>
<sequence length="278" mass="31710">MRVRQGFLIYDSTRDQYEIDYHQTLSILVNELLLEALLAARGYVKGRLLDVGCGKRPYALIYDRLVDASIGTEVAFSPHGTHAADLICFAEELPFPDQQFDTILCTEVLEHTRQPFQAMHEIARLLKPNGHLILSVPFIYPIHEAPHDHWRFTSHGLAALCHDAGLELVQITPKGGVVVTLLALTHNIAVRAMNVVSKLLRLDPPLYHRPAVRWLICQPQWWYLKLSRRFRTLLLQLGSHYGAGKQLSRLLRRNNALEEINQWMACGYLIIARKPING</sequence>
<protein>
    <submittedName>
        <fullName evidence="1">Methyltransferase type 11</fullName>
    </submittedName>
</protein>
<evidence type="ECO:0000313" key="2">
    <source>
        <dbReference type="Proteomes" id="UP000078287"/>
    </source>
</evidence>
<dbReference type="STRING" id="1707952.A6A03_00825"/>
<dbReference type="Proteomes" id="UP000078287">
    <property type="component" value="Unassembled WGS sequence"/>
</dbReference>
<dbReference type="RefSeq" id="WP_066784363.1">
    <property type="nucleotide sequence ID" value="NZ_LWQS01000038.1"/>
</dbReference>
<evidence type="ECO:0000313" key="1">
    <source>
        <dbReference type="EMBL" id="OAN47318.1"/>
    </source>
</evidence>
<organism evidence="1 2">
    <name type="scientific">Chloroflexus islandicus</name>
    <dbReference type="NCBI Taxonomy" id="1707952"/>
    <lineage>
        <taxon>Bacteria</taxon>
        <taxon>Bacillati</taxon>
        <taxon>Chloroflexota</taxon>
        <taxon>Chloroflexia</taxon>
        <taxon>Chloroflexales</taxon>
        <taxon>Chloroflexineae</taxon>
        <taxon>Chloroflexaceae</taxon>
        <taxon>Chloroflexus</taxon>
    </lineage>
</organism>
<name>A0A178MGU7_9CHLR</name>
<keyword evidence="1" id="KW-0489">Methyltransferase</keyword>
<dbReference type="PANTHER" id="PTHR42912:SF80">
    <property type="entry name" value="METHYLTRANSFERASE DOMAIN-CONTAINING PROTEIN"/>
    <property type="match status" value="1"/>
</dbReference>
<dbReference type="EMBL" id="LWQS01000038">
    <property type="protein sequence ID" value="OAN47318.1"/>
    <property type="molecule type" value="Genomic_DNA"/>
</dbReference>
<dbReference type="InterPro" id="IPR050508">
    <property type="entry name" value="Methyltransf_Superfamily"/>
</dbReference>
<dbReference type="AlphaFoldDB" id="A0A178MGU7"/>
<gene>
    <name evidence="1" type="ORF">A6A03_00825</name>
</gene>
<dbReference type="OrthoDB" id="153516at2"/>
<dbReference type="CDD" id="cd02440">
    <property type="entry name" value="AdoMet_MTases"/>
    <property type="match status" value="1"/>
</dbReference>
<keyword evidence="1" id="KW-0808">Transferase</keyword>
<dbReference type="PANTHER" id="PTHR42912">
    <property type="entry name" value="METHYLTRANSFERASE"/>
    <property type="match status" value="1"/>
</dbReference>
<comment type="caution">
    <text evidence="1">The sequence shown here is derived from an EMBL/GenBank/DDBJ whole genome shotgun (WGS) entry which is preliminary data.</text>
</comment>
<keyword evidence="2" id="KW-1185">Reference proteome</keyword>
<dbReference type="InterPro" id="IPR029063">
    <property type="entry name" value="SAM-dependent_MTases_sf"/>
</dbReference>
<reference evidence="1 2" key="1">
    <citation type="submission" date="2016-04" db="EMBL/GenBank/DDBJ databases">
        <title>Chloroflexus islandicus sp. nov., a thermophilic filamentous anoxygenic phototrophic bacterium from geyser Strokkur (Iceland).</title>
        <authorList>
            <person name="Gaisin V.A."/>
            <person name="Kalashnikov A.M."/>
            <person name="Sukhacheva M.V."/>
            <person name="Grouzdev D.S."/>
            <person name="Ivanov T.M."/>
            <person name="Kuznetsov B."/>
            <person name="Gorlenko V.M."/>
        </authorList>
    </citation>
    <scope>NUCLEOTIDE SEQUENCE [LARGE SCALE GENOMIC DNA]</scope>
    <source>
        <strain evidence="2">isl-2</strain>
    </source>
</reference>
<dbReference type="SUPFAM" id="SSF53335">
    <property type="entry name" value="S-adenosyl-L-methionine-dependent methyltransferases"/>
    <property type="match status" value="1"/>
</dbReference>
<dbReference type="GO" id="GO:0008168">
    <property type="term" value="F:methyltransferase activity"/>
    <property type="evidence" value="ECO:0007669"/>
    <property type="project" value="UniProtKB-KW"/>
</dbReference>